<dbReference type="PANTHER" id="PTHR35526">
    <property type="entry name" value="ANTI-SIGMA-F FACTOR RSBW-RELATED"/>
    <property type="match status" value="1"/>
</dbReference>
<keyword evidence="1" id="KW-0808">Transferase</keyword>
<comment type="caution">
    <text evidence="3">The sequence shown here is derived from an EMBL/GenBank/DDBJ whole genome shotgun (WGS) entry which is preliminary data.</text>
</comment>
<accession>A0ABT0XWB1</accession>
<evidence type="ECO:0000259" key="2">
    <source>
        <dbReference type="Pfam" id="PF13581"/>
    </source>
</evidence>
<dbReference type="PANTHER" id="PTHR35526:SF3">
    <property type="entry name" value="ANTI-SIGMA-F FACTOR RSBW"/>
    <property type="match status" value="1"/>
</dbReference>
<gene>
    <name evidence="3" type="ORF">LXN57_10905</name>
</gene>
<evidence type="ECO:0000256" key="1">
    <source>
        <dbReference type="ARBA" id="ARBA00022527"/>
    </source>
</evidence>
<evidence type="ECO:0000313" key="4">
    <source>
        <dbReference type="Proteomes" id="UP001523216"/>
    </source>
</evidence>
<dbReference type="RefSeq" id="WP_251797924.1">
    <property type="nucleotide sequence ID" value="NZ_JAMQOL010000013.1"/>
</dbReference>
<reference evidence="3 4" key="1">
    <citation type="submission" date="2022-06" db="EMBL/GenBank/DDBJ databases">
        <title>Actinoplanes abujensis sp. nov., isolated from Nigerian arid soil.</title>
        <authorList>
            <person name="Ding P."/>
        </authorList>
    </citation>
    <scope>NUCLEOTIDE SEQUENCE [LARGE SCALE GENOMIC DNA]</scope>
    <source>
        <strain evidence="4">TRM88002</strain>
    </source>
</reference>
<organism evidence="3 4">
    <name type="scientific">Paractinoplanes hotanensis</name>
    <dbReference type="NCBI Taxonomy" id="2906497"/>
    <lineage>
        <taxon>Bacteria</taxon>
        <taxon>Bacillati</taxon>
        <taxon>Actinomycetota</taxon>
        <taxon>Actinomycetes</taxon>
        <taxon>Micromonosporales</taxon>
        <taxon>Micromonosporaceae</taxon>
        <taxon>Paractinoplanes</taxon>
    </lineage>
</organism>
<dbReference type="InterPro" id="IPR036890">
    <property type="entry name" value="HATPase_C_sf"/>
</dbReference>
<keyword evidence="3" id="KW-0067">ATP-binding</keyword>
<dbReference type="EMBL" id="JAMQOL010000013">
    <property type="protein sequence ID" value="MCM4078076.1"/>
    <property type="molecule type" value="Genomic_DNA"/>
</dbReference>
<dbReference type="Pfam" id="PF13581">
    <property type="entry name" value="HATPase_c_2"/>
    <property type="match status" value="1"/>
</dbReference>
<dbReference type="Gene3D" id="3.30.565.10">
    <property type="entry name" value="Histidine kinase-like ATPase, C-terminal domain"/>
    <property type="match status" value="1"/>
</dbReference>
<dbReference type="SUPFAM" id="SSF55874">
    <property type="entry name" value="ATPase domain of HSP90 chaperone/DNA topoisomerase II/histidine kinase"/>
    <property type="match status" value="1"/>
</dbReference>
<dbReference type="CDD" id="cd16936">
    <property type="entry name" value="HATPase_RsbW-like"/>
    <property type="match status" value="1"/>
</dbReference>
<dbReference type="GO" id="GO:0005524">
    <property type="term" value="F:ATP binding"/>
    <property type="evidence" value="ECO:0007669"/>
    <property type="project" value="UniProtKB-KW"/>
</dbReference>
<dbReference type="InterPro" id="IPR050267">
    <property type="entry name" value="Anti-sigma-factor_SerPK"/>
</dbReference>
<name>A0ABT0XWB1_9ACTN</name>
<proteinExistence type="predicted"/>
<keyword evidence="1" id="KW-0418">Kinase</keyword>
<evidence type="ECO:0000313" key="3">
    <source>
        <dbReference type="EMBL" id="MCM4078076.1"/>
    </source>
</evidence>
<keyword evidence="1" id="KW-0723">Serine/threonine-protein kinase</keyword>
<keyword evidence="4" id="KW-1185">Reference proteome</keyword>
<dbReference type="InterPro" id="IPR003594">
    <property type="entry name" value="HATPase_dom"/>
</dbReference>
<feature type="domain" description="Histidine kinase/HSP90-like ATPase" evidence="2">
    <location>
        <begin position="27"/>
        <end position="136"/>
    </location>
</feature>
<sequence>MAALRMLRPPASASLLLTWNAESDTDLRRIRAGILRFFAEQTAGPADGTTAEQMGLVATELTANALRHGLPPVVVRMLSDDDCYLLEVSDHAVRDLPSPADAGPGIRAGGRGLPICLAVAEQVGWYVTATTKHVWASFPRPRDDAPRS</sequence>
<protein>
    <submittedName>
        <fullName evidence="3">ATP-binding protein</fullName>
    </submittedName>
</protein>
<keyword evidence="3" id="KW-0547">Nucleotide-binding</keyword>
<dbReference type="Proteomes" id="UP001523216">
    <property type="component" value="Unassembled WGS sequence"/>
</dbReference>